<feature type="domain" description="HTH LytTR-type" evidence="3">
    <location>
        <begin position="139"/>
        <end position="243"/>
    </location>
</feature>
<dbReference type="GO" id="GO:0003677">
    <property type="term" value="F:DNA binding"/>
    <property type="evidence" value="ECO:0007669"/>
    <property type="project" value="InterPro"/>
</dbReference>
<gene>
    <name evidence="4" type="ORF">ESZ54_05690</name>
</gene>
<sequence>MHVLIVDDEPLAREELHYLISQHPAITTITEADSVETALNAIMDQKPDLLFLDIQLSGESGFDLANKLIKLKQPPYLVFATAYDDYALKAFQVNANDYLLKPFEESKVLKVIEKALNQQNNQNNQTDNKTQANNVVEAIPIQGEDRIYLLHPQEIYLVSVDDKELTVHTNSDTYQTPGTLSGIEKKLPQQLFLKTHRSYILNVTKVQEIQPWFNHTLQVTLDNGLKVPVSRSYVKTLKEYFGLN</sequence>
<accession>A0A4S3B4M4</accession>
<evidence type="ECO:0000313" key="4">
    <source>
        <dbReference type="EMBL" id="THB61237.1"/>
    </source>
</evidence>
<name>A0A4S3B4M4_9ENTE</name>
<feature type="modified residue" description="4-aspartylphosphate" evidence="1">
    <location>
        <position position="53"/>
    </location>
</feature>
<dbReference type="EMBL" id="SDGV01000014">
    <property type="protein sequence ID" value="THB61237.1"/>
    <property type="molecule type" value="Genomic_DNA"/>
</dbReference>
<dbReference type="OrthoDB" id="9809318at2"/>
<dbReference type="PANTHER" id="PTHR37299:SF1">
    <property type="entry name" value="STAGE 0 SPORULATION PROTEIN A HOMOLOG"/>
    <property type="match status" value="1"/>
</dbReference>
<dbReference type="CDD" id="cd17532">
    <property type="entry name" value="REC_LytTR_AlgR-like"/>
    <property type="match status" value="1"/>
</dbReference>
<keyword evidence="1" id="KW-0597">Phosphoprotein</keyword>
<dbReference type="Gene3D" id="2.20.25.10">
    <property type="match status" value="1"/>
</dbReference>
<dbReference type="PANTHER" id="PTHR37299">
    <property type="entry name" value="TRANSCRIPTIONAL REGULATOR-RELATED"/>
    <property type="match status" value="1"/>
</dbReference>
<comment type="caution">
    <text evidence="4">The sequence shown here is derived from an EMBL/GenBank/DDBJ whole genome shotgun (WGS) entry which is preliminary data.</text>
</comment>
<dbReference type="Gene3D" id="3.40.50.2300">
    <property type="match status" value="1"/>
</dbReference>
<dbReference type="Proteomes" id="UP000310506">
    <property type="component" value="Unassembled WGS sequence"/>
</dbReference>
<dbReference type="InterPro" id="IPR046947">
    <property type="entry name" value="LytR-like"/>
</dbReference>
<dbReference type="SUPFAM" id="SSF52172">
    <property type="entry name" value="CheY-like"/>
    <property type="match status" value="1"/>
</dbReference>
<dbReference type="Pfam" id="PF04397">
    <property type="entry name" value="LytTR"/>
    <property type="match status" value="1"/>
</dbReference>
<reference evidence="4 5" key="1">
    <citation type="submission" date="2019-01" db="EMBL/GenBank/DDBJ databases">
        <title>Vagococcus silagei sp. nov. isolated from brewer's grain.</title>
        <authorList>
            <person name="Guu J.-R."/>
        </authorList>
    </citation>
    <scope>NUCLEOTIDE SEQUENCE [LARGE SCALE GENOMIC DNA]</scope>
    <source>
        <strain evidence="4 5">2B-2</strain>
    </source>
</reference>
<dbReference type="RefSeq" id="WP_136136701.1">
    <property type="nucleotide sequence ID" value="NZ_SDGV01000014.1"/>
</dbReference>
<dbReference type="PROSITE" id="PS50930">
    <property type="entry name" value="HTH_LYTTR"/>
    <property type="match status" value="1"/>
</dbReference>
<dbReference type="Gene3D" id="2.40.50.40">
    <property type="match status" value="1"/>
</dbReference>
<dbReference type="InterPro" id="IPR007492">
    <property type="entry name" value="LytTR_DNA-bd_dom"/>
</dbReference>
<evidence type="ECO:0000259" key="2">
    <source>
        <dbReference type="PROSITE" id="PS50110"/>
    </source>
</evidence>
<dbReference type="SMART" id="SM00448">
    <property type="entry name" value="REC"/>
    <property type="match status" value="1"/>
</dbReference>
<dbReference type="InterPro" id="IPR011006">
    <property type="entry name" value="CheY-like_superfamily"/>
</dbReference>
<dbReference type="InterPro" id="IPR001789">
    <property type="entry name" value="Sig_transdc_resp-reg_receiver"/>
</dbReference>
<organism evidence="4 5">
    <name type="scientific">Vagococcus silagei</name>
    <dbReference type="NCBI Taxonomy" id="2508885"/>
    <lineage>
        <taxon>Bacteria</taxon>
        <taxon>Bacillati</taxon>
        <taxon>Bacillota</taxon>
        <taxon>Bacilli</taxon>
        <taxon>Lactobacillales</taxon>
        <taxon>Enterococcaceae</taxon>
        <taxon>Vagococcus</taxon>
    </lineage>
</organism>
<dbReference type="PROSITE" id="PS50110">
    <property type="entry name" value="RESPONSE_REGULATORY"/>
    <property type="match status" value="1"/>
</dbReference>
<keyword evidence="5" id="KW-1185">Reference proteome</keyword>
<dbReference type="AlphaFoldDB" id="A0A4S3B4M4"/>
<dbReference type="GO" id="GO:0000156">
    <property type="term" value="F:phosphorelay response regulator activity"/>
    <property type="evidence" value="ECO:0007669"/>
    <property type="project" value="InterPro"/>
</dbReference>
<feature type="domain" description="Response regulatory" evidence="2">
    <location>
        <begin position="2"/>
        <end position="116"/>
    </location>
</feature>
<evidence type="ECO:0000259" key="3">
    <source>
        <dbReference type="PROSITE" id="PS50930"/>
    </source>
</evidence>
<protein>
    <submittedName>
        <fullName evidence="4">Response regulator</fullName>
    </submittedName>
</protein>
<evidence type="ECO:0000313" key="5">
    <source>
        <dbReference type="Proteomes" id="UP000310506"/>
    </source>
</evidence>
<evidence type="ECO:0000256" key="1">
    <source>
        <dbReference type="PROSITE-ProRule" id="PRU00169"/>
    </source>
</evidence>
<dbReference type="Pfam" id="PF00072">
    <property type="entry name" value="Response_reg"/>
    <property type="match status" value="1"/>
</dbReference>
<dbReference type="SMART" id="SM00850">
    <property type="entry name" value="LytTR"/>
    <property type="match status" value="1"/>
</dbReference>
<proteinExistence type="predicted"/>